<comment type="subunit">
    <text evidence="8">Component of the Mediator complex.</text>
</comment>
<dbReference type="STRING" id="983967.A0A1E4T4Z5"/>
<comment type="similarity">
    <text evidence="2 8">Belongs to the Mediator complex subunit 17 family.</text>
</comment>
<dbReference type="Proteomes" id="UP000094801">
    <property type="component" value="Unassembled WGS sequence"/>
</dbReference>
<evidence type="ECO:0000256" key="1">
    <source>
        <dbReference type="ARBA" id="ARBA00004123"/>
    </source>
</evidence>
<sequence>MFAFEGSEPERLRLNSVLTEGLHKTGLDSKNDDSTLSINQLIQRTIKQKGSFLNVTEDSLLKEISELESNYVDKNNDLDANVDLQESQNKEEVKVPHELKTHEEFMKQKEQIISSVHSALNESSLSLDFISLLISCVRPQAGSLSMSPHLKQHIKIGSLSSDRVQPSENQNLSQIESSKIGRGWKLESLNRSAQNLKNSSLRLRDEIEKEKNYWNGLIEVLKSNEVITTTVTKSSKEISVKYGFGDAGSNYYDKGIGLMKKNPIDGKLYFEKVNPHQSEKTNKLVNVKLYNRNGSDVPVLIGESDLFHRVQKFTAEGVTQEISKARFFLFEEELFYQLVKEAATLVSLQVTIESNKIFIDLHDEIIEIETVALEDVTPVNPELASNKRADQIDTFLRLMLCCEHKNNLDKKKFPPLALSQDQHLSSSLSTTLSLLRPIITYNKHDRTLKQVEDVLILMLTTFYNNDKAKVDEIMSKDYKLIRFCNDPNMRRLSATKLVNNNAFIRCVSSPSTLFKLFVENLKIVIRLRSLSNSSYSTINMKIYNVSETSGSAKTSNSLLNVNFTDVSQLDNCLNWAVAHYSTKIS</sequence>
<dbReference type="Gene3D" id="6.10.250.2620">
    <property type="match status" value="1"/>
</dbReference>
<keyword evidence="10" id="KW-1185">Reference proteome</keyword>
<dbReference type="OrthoDB" id="5319830at2759"/>
<keyword evidence="6 8" id="KW-0539">Nucleus</keyword>
<dbReference type="EMBL" id="KV453849">
    <property type="protein sequence ID" value="ODV86833.1"/>
    <property type="molecule type" value="Genomic_DNA"/>
</dbReference>
<proteinExistence type="inferred from homology"/>
<comment type="subcellular location">
    <subcellularLocation>
        <location evidence="1 8">Nucleus</location>
    </subcellularLocation>
</comment>
<evidence type="ECO:0000313" key="9">
    <source>
        <dbReference type="EMBL" id="ODV86833.1"/>
    </source>
</evidence>
<evidence type="ECO:0000256" key="5">
    <source>
        <dbReference type="ARBA" id="ARBA00023163"/>
    </source>
</evidence>
<evidence type="ECO:0000256" key="7">
    <source>
        <dbReference type="ARBA" id="ARBA00032014"/>
    </source>
</evidence>
<evidence type="ECO:0000256" key="4">
    <source>
        <dbReference type="ARBA" id="ARBA00023015"/>
    </source>
</evidence>
<dbReference type="InterPro" id="IPR019313">
    <property type="entry name" value="Mediator_Med17"/>
</dbReference>
<reference evidence="10" key="1">
    <citation type="submission" date="2016-04" db="EMBL/GenBank/DDBJ databases">
        <title>Comparative genomics of biotechnologically important yeasts.</title>
        <authorList>
            <consortium name="DOE Joint Genome Institute"/>
            <person name="Riley R."/>
            <person name="Haridas S."/>
            <person name="Wolfe K.H."/>
            <person name="Lopes M.R."/>
            <person name="Hittinger C.T."/>
            <person name="Goker M."/>
            <person name="Salamov A."/>
            <person name="Wisecaver J."/>
            <person name="Long T.M."/>
            <person name="Aerts A.L."/>
            <person name="Barry K."/>
            <person name="Choi C."/>
            <person name="Clum A."/>
            <person name="Coughlan A.Y."/>
            <person name="Deshpande S."/>
            <person name="Douglass A.P."/>
            <person name="Hanson S.J."/>
            <person name="Klenk H.-P."/>
            <person name="Labutti K."/>
            <person name="Lapidus A."/>
            <person name="Lindquist E."/>
            <person name="Lipzen A."/>
            <person name="Meier-Kolthoff J.P."/>
            <person name="Ohm R.A."/>
            <person name="Otillar R.P."/>
            <person name="Pangilinan J."/>
            <person name="Peng Y."/>
            <person name="Rokas A."/>
            <person name="Rosa C.A."/>
            <person name="Scheuner C."/>
            <person name="Sibirny A.A."/>
            <person name="Slot J.C."/>
            <person name="Stielow J.B."/>
            <person name="Sun H."/>
            <person name="Kurtzman C.P."/>
            <person name="Blackwell M."/>
            <person name="Grigoriev I.V."/>
            <person name="Jeffries T.W."/>
        </authorList>
    </citation>
    <scope>NUCLEOTIDE SEQUENCE [LARGE SCALE GENOMIC DNA]</scope>
    <source>
        <strain evidence="10">NRRL YB-2248</strain>
    </source>
</reference>
<accession>A0A1E4T4Z5</accession>
<dbReference type="AlphaFoldDB" id="A0A1E4T4Z5"/>
<evidence type="ECO:0000313" key="10">
    <source>
        <dbReference type="Proteomes" id="UP000094801"/>
    </source>
</evidence>
<evidence type="ECO:0000256" key="6">
    <source>
        <dbReference type="ARBA" id="ARBA00023242"/>
    </source>
</evidence>
<evidence type="ECO:0000256" key="8">
    <source>
        <dbReference type="RuleBase" id="RU364140"/>
    </source>
</evidence>
<dbReference type="PANTHER" id="PTHR13114">
    <property type="entry name" value="MEDIATOR OF RNA POLYMERASE II TRANSCRIPTION SUBUNIT 17"/>
    <property type="match status" value="1"/>
</dbReference>
<dbReference type="GO" id="GO:0006357">
    <property type="term" value="P:regulation of transcription by RNA polymerase II"/>
    <property type="evidence" value="ECO:0007669"/>
    <property type="project" value="InterPro"/>
</dbReference>
<gene>
    <name evidence="8" type="primary">MED17</name>
    <name evidence="9" type="ORF">CANARDRAFT_6402</name>
</gene>
<comment type="function">
    <text evidence="8">Component of the Mediator complex, a coactivator involved in the regulated transcription of nearly all RNA polymerase II-dependent genes. Mediator functions as a bridge to convey information from gene-specific regulatory proteins to the basal RNA polymerase II transcription machinery. Mediator is recruited to promoters by direct interactions with regulatory proteins and serves as a scaffold for the assembly of a functional preinitiation complex with RNA polymerase II and the general transcription factors.</text>
</comment>
<keyword evidence="4 8" id="KW-0805">Transcription regulation</keyword>
<dbReference type="Pfam" id="PF10156">
    <property type="entry name" value="Med17"/>
    <property type="match status" value="1"/>
</dbReference>
<keyword evidence="5 8" id="KW-0804">Transcription</keyword>
<dbReference type="PANTHER" id="PTHR13114:SF7">
    <property type="entry name" value="MEDIATOR OF RNA POLYMERASE II TRANSCRIPTION SUBUNIT 17"/>
    <property type="match status" value="1"/>
</dbReference>
<dbReference type="GO" id="GO:0003712">
    <property type="term" value="F:transcription coregulator activity"/>
    <property type="evidence" value="ECO:0007669"/>
    <property type="project" value="InterPro"/>
</dbReference>
<evidence type="ECO:0000256" key="3">
    <source>
        <dbReference type="ARBA" id="ARBA00019610"/>
    </source>
</evidence>
<name>A0A1E4T4Z5_9ASCO</name>
<protein>
    <recommendedName>
        <fullName evidence="3 8">Mediator of RNA polymerase II transcription subunit 17</fullName>
    </recommendedName>
    <alternativeName>
        <fullName evidence="7 8">Mediator complex subunit 17</fullName>
    </alternativeName>
</protein>
<evidence type="ECO:0000256" key="2">
    <source>
        <dbReference type="ARBA" id="ARBA00005635"/>
    </source>
</evidence>
<organism evidence="9 10">
    <name type="scientific">[Candida] arabinofermentans NRRL YB-2248</name>
    <dbReference type="NCBI Taxonomy" id="983967"/>
    <lineage>
        <taxon>Eukaryota</taxon>
        <taxon>Fungi</taxon>
        <taxon>Dikarya</taxon>
        <taxon>Ascomycota</taxon>
        <taxon>Saccharomycotina</taxon>
        <taxon>Pichiomycetes</taxon>
        <taxon>Pichiales</taxon>
        <taxon>Pichiaceae</taxon>
        <taxon>Ogataea</taxon>
        <taxon>Ogataea/Candida clade</taxon>
    </lineage>
</organism>
<keyword evidence="8" id="KW-0010">Activator</keyword>
<dbReference type="GO" id="GO:0070847">
    <property type="term" value="C:core mediator complex"/>
    <property type="evidence" value="ECO:0007669"/>
    <property type="project" value="TreeGrafter"/>
</dbReference>
<dbReference type="GO" id="GO:0016592">
    <property type="term" value="C:mediator complex"/>
    <property type="evidence" value="ECO:0007669"/>
    <property type="project" value="InterPro"/>
</dbReference>